<dbReference type="PANTHER" id="PTHR33361">
    <property type="entry name" value="GLR0591 PROTEIN"/>
    <property type="match status" value="1"/>
</dbReference>
<proteinExistence type="predicted"/>
<evidence type="ECO:0000313" key="3">
    <source>
        <dbReference type="Proteomes" id="UP001174694"/>
    </source>
</evidence>
<reference evidence="2" key="1">
    <citation type="submission" date="2022-07" db="EMBL/GenBank/DDBJ databases">
        <title>Fungi with potential for degradation of polypropylene.</title>
        <authorList>
            <person name="Gostincar C."/>
        </authorList>
    </citation>
    <scope>NUCLEOTIDE SEQUENCE</scope>
    <source>
        <strain evidence="2">EXF-13308</strain>
    </source>
</reference>
<sequence>MSTETEAVQDRIVRVRRDEKDLKKFWNIGFSARRSSELLKFYDEELQKLDDAPFDDYDQEGQVDYLLLKNYLERSRRRLRLDKVRNEKMEPLLPFASSLIQLCEARQTVSLSACEPKTVAQKMHDATADVFTTVSKVEAGKLSIDKTSAFRAANAVAELRSHLAGFVSFFRGYDPMFDWWVKEPYAALDRALGDRLVPIIQTRLAGMRPGDEDEIVGLPIGRDGLLVELEAEVIPYTPEELLEIAMQKYAWCEKEMKRAARDLGFGEDWKEALEHVKNLYDEPGKQTQVVKDLVDEGTDYVKKHDLVTVPPIAEQTWRMFMMTPARQKVNPFFLGGESIIVSYPTADMAHEDKLMSMRGNGVHLSKATAFHEMIPGHHLQLFIADRHRPYRRMFTTPFYVEGWAMYWELLLWDRGNFFVAPEDRVGTLFWRMHRCARILFSLRFHLGQLSPQECIDLLVDMVGHERATAEGEVRRSLNGDYSPLYQAGYFLGALQLWALREEVLGGGLYGEKDFHDRVLKANMMPIEILRALLLDEELERDYKSRWKFFGDVSAGQLPRRGHGRSQPSRPPGTYRPGW</sequence>
<gene>
    <name evidence="2" type="ORF">NKR23_g6203</name>
</gene>
<dbReference type="EMBL" id="JANBVO010000017">
    <property type="protein sequence ID" value="KAJ9144116.1"/>
    <property type="molecule type" value="Genomic_DNA"/>
</dbReference>
<feature type="region of interest" description="Disordered" evidence="1">
    <location>
        <begin position="557"/>
        <end position="578"/>
    </location>
</feature>
<dbReference type="InterPro" id="IPR010281">
    <property type="entry name" value="DUF885"/>
</dbReference>
<keyword evidence="3" id="KW-1185">Reference proteome</keyword>
<dbReference type="PANTHER" id="PTHR33361:SF15">
    <property type="entry name" value="DUF885 FAMILY LIPOPROTEIN"/>
    <property type="match status" value="1"/>
</dbReference>
<evidence type="ECO:0000256" key="1">
    <source>
        <dbReference type="SAM" id="MobiDB-lite"/>
    </source>
</evidence>
<name>A0AA38RLT2_9PEZI</name>
<organism evidence="2 3">
    <name type="scientific">Pleurostoma richardsiae</name>
    <dbReference type="NCBI Taxonomy" id="41990"/>
    <lineage>
        <taxon>Eukaryota</taxon>
        <taxon>Fungi</taxon>
        <taxon>Dikarya</taxon>
        <taxon>Ascomycota</taxon>
        <taxon>Pezizomycotina</taxon>
        <taxon>Sordariomycetes</taxon>
        <taxon>Sordariomycetidae</taxon>
        <taxon>Calosphaeriales</taxon>
        <taxon>Pleurostomataceae</taxon>
        <taxon>Pleurostoma</taxon>
    </lineage>
</organism>
<dbReference type="AlphaFoldDB" id="A0AA38RLT2"/>
<evidence type="ECO:0000313" key="2">
    <source>
        <dbReference type="EMBL" id="KAJ9144116.1"/>
    </source>
</evidence>
<comment type="caution">
    <text evidence="2">The sequence shown here is derived from an EMBL/GenBank/DDBJ whole genome shotgun (WGS) entry which is preliminary data.</text>
</comment>
<dbReference type="Pfam" id="PF05960">
    <property type="entry name" value="DUF885"/>
    <property type="match status" value="1"/>
</dbReference>
<accession>A0AA38RLT2</accession>
<dbReference type="Proteomes" id="UP001174694">
    <property type="component" value="Unassembled WGS sequence"/>
</dbReference>
<protein>
    <submittedName>
        <fullName evidence="2">X-Pro dipeptidyl-peptidase</fullName>
    </submittedName>
</protein>
<dbReference type="SUPFAM" id="SSF55486">
    <property type="entry name" value="Metalloproteases ('zincins'), catalytic domain"/>
    <property type="match status" value="1"/>
</dbReference>